<protein>
    <submittedName>
        <fullName evidence="2 3">Uncharacterized protein</fullName>
    </submittedName>
</protein>
<dbReference type="AlphaFoldDB" id="L1JL41"/>
<name>L1JL41_GUITC</name>
<dbReference type="Proteomes" id="UP000011087">
    <property type="component" value="Unassembled WGS sequence"/>
</dbReference>
<sequence>MSKLELETCQEDLKNFHNIFNKTLDDWARAYDWKLKNEFDNFDQDISKQVEQLSNILQVYKECTKQEEKRKSTLKQYEQEATTIHQKAQIVVDCCLNLDRLAEDNCSDVDKKIDQEIARLQSLKKQNQNLMQEIRSRKQRLINVKTQESLMHQNVMMSVREYLACADIRIKKAEKSVEAVSSVIEMIPSLASTVNEEVQELNDYAEDLKRCIACDLHEAYAGVHKVSTIDKITQTATAEICLDQEHDLERKLALEETLLDSEDSVIQNKIQSIESDLNRMKESRQKCLSKITSLKENLETSNVRYAPVLEFLRTNSQSVTRDLLKIVTNEANLREWQGVRRNEASMRVLEMVDDFENNFREAFEGRDRRIRENLAQKYAEQGRISM</sequence>
<reference evidence="3" key="3">
    <citation type="submission" date="2015-06" db="UniProtKB">
        <authorList>
            <consortium name="EnsemblProtists"/>
        </authorList>
    </citation>
    <scope>IDENTIFICATION</scope>
</reference>
<evidence type="ECO:0000313" key="4">
    <source>
        <dbReference type="Proteomes" id="UP000011087"/>
    </source>
</evidence>
<accession>L1JL41</accession>
<gene>
    <name evidence="2" type="ORF">GUITHDRAFT_151683</name>
</gene>
<evidence type="ECO:0000256" key="1">
    <source>
        <dbReference type="SAM" id="Coils"/>
    </source>
</evidence>
<proteinExistence type="predicted"/>
<dbReference type="KEGG" id="gtt:GUITHDRAFT_151683"/>
<evidence type="ECO:0000313" key="2">
    <source>
        <dbReference type="EMBL" id="EKX48775.1"/>
    </source>
</evidence>
<reference evidence="4" key="2">
    <citation type="submission" date="2012-11" db="EMBL/GenBank/DDBJ databases">
        <authorList>
            <person name="Kuo A."/>
            <person name="Curtis B.A."/>
            <person name="Tanifuji G."/>
            <person name="Burki F."/>
            <person name="Gruber A."/>
            <person name="Irimia M."/>
            <person name="Maruyama S."/>
            <person name="Arias M.C."/>
            <person name="Ball S.G."/>
            <person name="Gile G.H."/>
            <person name="Hirakawa Y."/>
            <person name="Hopkins J.F."/>
            <person name="Rensing S.A."/>
            <person name="Schmutz J."/>
            <person name="Symeonidi A."/>
            <person name="Elias M."/>
            <person name="Eveleigh R.J."/>
            <person name="Herman E.K."/>
            <person name="Klute M.J."/>
            <person name="Nakayama T."/>
            <person name="Obornik M."/>
            <person name="Reyes-Prieto A."/>
            <person name="Armbrust E.V."/>
            <person name="Aves S.J."/>
            <person name="Beiko R.G."/>
            <person name="Coutinho P."/>
            <person name="Dacks J.B."/>
            <person name="Durnford D.G."/>
            <person name="Fast N.M."/>
            <person name="Green B.R."/>
            <person name="Grisdale C."/>
            <person name="Hempe F."/>
            <person name="Henrissat B."/>
            <person name="Hoppner M.P."/>
            <person name="Ishida K.-I."/>
            <person name="Kim E."/>
            <person name="Koreny L."/>
            <person name="Kroth P.G."/>
            <person name="Liu Y."/>
            <person name="Malik S.-B."/>
            <person name="Maier U.G."/>
            <person name="McRose D."/>
            <person name="Mock T."/>
            <person name="Neilson J.A."/>
            <person name="Onodera N.T."/>
            <person name="Poole A.M."/>
            <person name="Pritham E.J."/>
            <person name="Richards T.A."/>
            <person name="Rocap G."/>
            <person name="Roy S.W."/>
            <person name="Sarai C."/>
            <person name="Schaack S."/>
            <person name="Shirato S."/>
            <person name="Slamovits C.H."/>
            <person name="Spencer D.F."/>
            <person name="Suzuki S."/>
            <person name="Worden A.Z."/>
            <person name="Zauner S."/>
            <person name="Barry K."/>
            <person name="Bell C."/>
            <person name="Bharti A.K."/>
            <person name="Crow J.A."/>
            <person name="Grimwood J."/>
            <person name="Kramer R."/>
            <person name="Lindquist E."/>
            <person name="Lucas S."/>
            <person name="Salamov A."/>
            <person name="McFadden G.I."/>
            <person name="Lane C.E."/>
            <person name="Keeling P.J."/>
            <person name="Gray M.W."/>
            <person name="Grigoriev I.V."/>
            <person name="Archibald J.M."/>
        </authorList>
    </citation>
    <scope>NUCLEOTIDE SEQUENCE</scope>
    <source>
        <strain evidence="4">CCMP2712</strain>
    </source>
</reference>
<dbReference type="EMBL" id="JH992984">
    <property type="protein sequence ID" value="EKX48775.1"/>
    <property type="molecule type" value="Genomic_DNA"/>
</dbReference>
<organism evidence="2">
    <name type="scientific">Guillardia theta (strain CCMP2712)</name>
    <name type="common">Cryptophyte</name>
    <dbReference type="NCBI Taxonomy" id="905079"/>
    <lineage>
        <taxon>Eukaryota</taxon>
        <taxon>Cryptophyceae</taxon>
        <taxon>Pyrenomonadales</taxon>
        <taxon>Geminigeraceae</taxon>
        <taxon>Guillardia</taxon>
    </lineage>
</organism>
<feature type="coiled-coil region" evidence="1">
    <location>
        <begin position="106"/>
        <end position="140"/>
    </location>
</feature>
<dbReference type="PaxDb" id="55529-EKX48775"/>
<dbReference type="EnsemblProtists" id="EKX48775">
    <property type="protein sequence ID" value="EKX48775"/>
    <property type="gene ID" value="GUITHDRAFT_151683"/>
</dbReference>
<dbReference type="GeneID" id="17305623"/>
<keyword evidence="4" id="KW-1185">Reference proteome</keyword>
<evidence type="ECO:0000313" key="3">
    <source>
        <dbReference type="EnsemblProtists" id="EKX48775"/>
    </source>
</evidence>
<keyword evidence="1" id="KW-0175">Coiled coil</keyword>
<dbReference type="HOGENOM" id="CLU_716576_0_0_1"/>
<dbReference type="RefSeq" id="XP_005835755.1">
    <property type="nucleotide sequence ID" value="XM_005835698.1"/>
</dbReference>
<reference evidence="2 4" key="1">
    <citation type="journal article" date="2012" name="Nature">
        <title>Algal genomes reveal evolutionary mosaicism and the fate of nucleomorphs.</title>
        <authorList>
            <consortium name="DOE Joint Genome Institute"/>
            <person name="Curtis B.A."/>
            <person name="Tanifuji G."/>
            <person name="Burki F."/>
            <person name="Gruber A."/>
            <person name="Irimia M."/>
            <person name="Maruyama S."/>
            <person name="Arias M.C."/>
            <person name="Ball S.G."/>
            <person name="Gile G.H."/>
            <person name="Hirakawa Y."/>
            <person name="Hopkins J.F."/>
            <person name="Kuo A."/>
            <person name="Rensing S.A."/>
            <person name="Schmutz J."/>
            <person name="Symeonidi A."/>
            <person name="Elias M."/>
            <person name="Eveleigh R.J."/>
            <person name="Herman E.K."/>
            <person name="Klute M.J."/>
            <person name="Nakayama T."/>
            <person name="Obornik M."/>
            <person name="Reyes-Prieto A."/>
            <person name="Armbrust E.V."/>
            <person name="Aves S.J."/>
            <person name="Beiko R.G."/>
            <person name="Coutinho P."/>
            <person name="Dacks J.B."/>
            <person name="Durnford D.G."/>
            <person name="Fast N.M."/>
            <person name="Green B.R."/>
            <person name="Grisdale C.J."/>
            <person name="Hempel F."/>
            <person name="Henrissat B."/>
            <person name="Hoppner M.P."/>
            <person name="Ishida K."/>
            <person name="Kim E."/>
            <person name="Koreny L."/>
            <person name="Kroth P.G."/>
            <person name="Liu Y."/>
            <person name="Malik S.B."/>
            <person name="Maier U.G."/>
            <person name="McRose D."/>
            <person name="Mock T."/>
            <person name="Neilson J.A."/>
            <person name="Onodera N.T."/>
            <person name="Poole A.M."/>
            <person name="Pritham E.J."/>
            <person name="Richards T.A."/>
            <person name="Rocap G."/>
            <person name="Roy S.W."/>
            <person name="Sarai C."/>
            <person name="Schaack S."/>
            <person name="Shirato S."/>
            <person name="Slamovits C.H."/>
            <person name="Spencer D.F."/>
            <person name="Suzuki S."/>
            <person name="Worden A.Z."/>
            <person name="Zauner S."/>
            <person name="Barry K."/>
            <person name="Bell C."/>
            <person name="Bharti A.K."/>
            <person name="Crow J.A."/>
            <person name="Grimwood J."/>
            <person name="Kramer R."/>
            <person name="Lindquist E."/>
            <person name="Lucas S."/>
            <person name="Salamov A."/>
            <person name="McFadden G.I."/>
            <person name="Lane C.E."/>
            <person name="Keeling P.J."/>
            <person name="Gray M.W."/>
            <person name="Grigoriev I.V."/>
            <person name="Archibald J.M."/>
        </authorList>
    </citation>
    <scope>NUCLEOTIDE SEQUENCE</scope>
    <source>
        <strain evidence="2 4">CCMP2712</strain>
    </source>
</reference>